<evidence type="ECO:0000256" key="3">
    <source>
        <dbReference type="ARBA" id="ARBA00022448"/>
    </source>
</evidence>
<keyword evidence="5 9" id="KW-0653">Protein transport</keyword>
<comment type="subcellular location">
    <subcellularLocation>
        <location evidence="9">Cell membrane</location>
        <topology evidence="9">Multi-pass membrane protein</topology>
    </subcellularLocation>
    <subcellularLocation>
        <location evidence="1">Membrane</location>
        <topology evidence="1">Multi-pass membrane protein</topology>
    </subcellularLocation>
</comment>
<comment type="similarity">
    <text evidence="2 9">Belongs to the SecG family.</text>
</comment>
<sequence>MKTFFDIALIITSIATVICVVLQNRGVGMGSLAGSEPGAIFSARRGVEKILFYVTIGFSALLVVLVVTSVLIF</sequence>
<keyword evidence="9" id="KW-1003">Cell membrane</keyword>
<comment type="caution">
    <text evidence="9">Lacks conserved residue(s) required for the propagation of feature annotation.</text>
</comment>
<keyword evidence="6 9" id="KW-1133">Transmembrane helix</keyword>
<keyword evidence="3 9" id="KW-0813">Transport</keyword>
<evidence type="ECO:0000256" key="1">
    <source>
        <dbReference type="ARBA" id="ARBA00004141"/>
    </source>
</evidence>
<comment type="function">
    <text evidence="9">Involved in protein export. Participates in an early event of protein translocation.</text>
</comment>
<evidence type="ECO:0000256" key="2">
    <source>
        <dbReference type="ARBA" id="ARBA00008445"/>
    </source>
</evidence>
<reference evidence="10" key="1">
    <citation type="journal article" date="2015" name="Genome Announc.">
        <title>Draft Genome Sequence of Anaerolineae Strain TC1, a Novel Isolate from a Methanogenic Wastewater Treatment System.</title>
        <authorList>
            <person name="Matsuura N."/>
            <person name="Tourlousse D.M."/>
            <person name="Sun L."/>
            <person name="Toyonaga M."/>
            <person name="Kuroda K."/>
            <person name="Ohashi A."/>
            <person name="Cruz R."/>
            <person name="Yamaguchi T."/>
            <person name="Sekiguchi Y."/>
        </authorList>
    </citation>
    <scope>NUCLEOTIDE SEQUENCE [LARGE SCALE GENOMIC DNA]</scope>
    <source>
        <strain evidence="10">TC1</strain>
    </source>
</reference>
<dbReference type="Pfam" id="PF03840">
    <property type="entry name" value="SecG"/>
    <property type="match status" value="1"/>
</dbReference>
<evidence type="ECO:0000313" key="10">
    <source>
        <dbReference type="EMBL" id="GAP41287.1"/>
    </source>
</evidence>
<evidence type="ECO:0000256" key="6">
    <source>
        <dbReference type="ARBA" id="ARBA00022989"/>
    </source>
</evidence>
<dbReference type="Proteomes" id="UP000053370">
    <property type="component" value="Unassembled WGS sequence"/>
</dbReference>
<evidence type="ECO:0000256" key="9">
    <source>
        <dbReference type="RuleBase" id="RU365087"/>
    </source>
</evidence>
<evidence type="ECO:0000256" key="5">
    <source>
        <dbReference type="ARBA" id="ARBA00022927"/>
    </source>
</evidence>
<feature type="transmembrane region" description="Helical" evidence="9">
    <location>
        <begin position="50"/>
        <end position="72"/>
    </location>
</feature>
<keyword evidence="8 9" id="KW-0472">Membrane</keyword>
<keyword evidence="11" id="KW-1185">Reference proteome</keyword>
<keyword evidence="4 9" id="KW-0812">Transmembrane</keyword>
<proteinExistence type="inferred from homology"/>
<evidence type="ECO:0000256" key="7">
    <source>
        <dbReference type="ARBA" id="ARBA00023010"/>
    </source>
</evidence>
<dbReference type="GO" id="GO:0005886">
    <property type="term" value="C:plasma membrane"/>
    <property type="evidence" value="ECO:0007669"/>
    <property type="project" value="UniProtKB-SubCell"/>
</dbReference>
<evidence type="ECO:0000256" key="4">
    <source>
        <dbReference type="ARBA" id="ARBA00022692"/>
    </source>
</evidence>
<dbReference type="AlphaFoldDB" id="A0A0S7BS72"/>
<evidence type="ECO:0000313" key="11">
    <source>
        <dbReference type="Proteomes" id="UP000053370"/>
    </source>
</evidence>
<dbReference type="STRING" id="1678840.ATC1_131272"/>
<dbReference type="OrthoDB" id="166543at2"/>
<dbReference type="GO" id="GO:0009306">
    <property type="term" value="P:protein secretion"/>
    <property type="evidence" value="ECO:0007669"/>
    <property type="project" value="UniProtKB-UniRule"/>
</dbReference>
<name>A0A0S7BS72_9CHLR</name>
<dbReference type="EMBL" id="DF968181">
    <property type="protein sequence ID" value="GAP41287.1"/>
    <property type="molecule type" value="Genomic_DNA"/>
</dbReference>
<protein>
    <recommendedName>
        <fullName evidence="9">Protein-export membrane protein SecG</fullName>
    </recommendedName>
</protein>
<organism evidence="10">
    <name type="scientific">Flexilinea flocculi</name>
    <dbReference type="NCBI Taxonomy" id="1678840"/>
    <lineage>
        <taxon>Bacteria</taxon>
        <taxon>Bacillati</taxon>
        <taxon>Chloroflexota</taxon>
        <taxon>Anaerolineae</taxon>
        <taxon>Anaerolineales</taxon>
        <taxon>Anaerolineaceae</taxon>
        <taxon>Flexilinea</taxon>
    </lineage>
</organism>
<accession>A0A0S7BS72</accession>
<keyword evidence="7 9" id="KW-0811">Translocation</keyword>
<evidence type="ECO:0000256" key="8">
    <source>
        <dbReference type="ARBA" id="ARBA00023136"/>
    </source>
</evidence>
<dbReference type="RefSeq" id="WP_062282196.1">
    <property type="nucleotide sequence ID" value="NZ_DF968181.1"/>
</dbReference>
<gene>
    <name evidence="10" type="ORF">ATC1_131272</name>
</gene>
<dbReference type="InterPro" id="IPR004692">
    <property type="entry name" value="SecG"/>
</dbReference>
<dbReference type="GO" id="GO:0015450">
    <property type="term" value="F:protein-transporting ATPase activity"/>
    <property type="evidence" value="ECO:0007669"/>
    <property type="project" value="UniProtKB-UniRule"/>
</dbReference>